<dbReference type="EMBL" id="GBXM01094698">
    <property type="protein sequence ID" value="JAH13879.1"/>
    <property type="molecule type" value="Transcribed_RNA"/>
</dbReference>
<reference evidence="1" key="2">
    <citation type="journal article" date="2015" name="Fish Shellfish Immunol.">
        <title>Early steps in the European eel (Anguilla anguilla)-Vibrio vulnificus interaction in the gills: Role of the RtxA13 toxin.</title>
        <authorList>
            <person name="Callol A."/>
            <person name="Pajuelo D."/>
            <person name="Ebbesson L."/>
            <person name="Teles M."/>
            <person name="MacKenzie S."/>
            <person name="Amaro C."/>
        </authorList>
    </citation>
    <scope>NUCLEOTIDE SEQUENCE</scope>
</reference>
<reference evidence="1" key="1">
    <citation type="submission" date="2014-11" db="EMBL/GenBank/DDBJ databases">
        <authorList>
            <person name="Amaro Gonzalez C."/>
        </authorList>
    </citation>
    <scope>NUCLEOTIDE SEQUENCE</scope>
</reference>
<accession>A0A0E9QAV0</accession>
<organism evidence="1">
    <name type="scientific">Anguilla anguilla</name>
    <name type="common">European freshwater eel</name>
    <name type="synonym">Muraena anguilla</name>
    <dbReference type="NCBI Taxonomy" id="7936"/>
    <lineage>
        <taxon>Eukaryota</taxon>
        <taxon>Metazoa</taxon>
        <taxon>Chordata</taxon>
        <taxon>Craniata</taxon>
        <taxon>Vertebrata</taxon>
        <taxon>Euteleostomi</taxon>
        <taxon>Actinopterygii</taxon>
        <taxon>Neopterygii</taxon>
        <taxon>Teleostei</taxon>
        <taxon>Anguilliformes</taxon>
        <taxon>Anguillidae</taxon>
        <taxon>Anguilla</taxon>
    </lineage>
</organism>
<protein>
    <submittedName>
        <fullName evidence="1">Uncharacterized protein</fullName>
    </submittedName>
</protein>
<dbReference type="AlphaFoldDB" id="A0A0E9QAV0"/>
<proteinExistence type="predicted"/>
<evidence type="ECO:0000313" key="1">
    <source>
        <dbReference type="EMBL" id="JAH13879.1"/>
    </source>
</evidence>
<sequence>MTHIRTYRYHFGETFLLYSLIY</sequence>
<name>A0A0E9QAV0_ANGAN</name>